<dbReference type="GO" id="GO:0016616">
    <property type="term" value="F:oxidoreductase activity, acting on the CH-OH group of donors, NAD or NADP as acceptor"/>
    <property type="evidence" value="ECO:0007669"/>
    <property type="project" value="InterPro"/>
</dbReference>
<name>A0AAP0CMM5_9ASTR</name>
<dbReference type="AlphaFoldDB" id="A0AAP0CMM5"/>
<dbReference type="Pfam" id="PF13561">
    <property type="entry name" value="adh_short_C2"/>
    <property type="match status" value="1"/>
</dbReference>
<keyword evidence="3 5" id="KW-0560">Oxidoreductase</keyword>
<dbReference type="EC" id="1.1.1.-" evidence="5"/>
<proteinExistence type="inferred from homology"/>
<comment type="caution">
    <text evidence="6">The sequence shown here is derived from an EMBL/GenBank/DDBJ whole genome shotgun (WGS) entry which is preliminary data.</text>
</comment>
<dbReference type="EMBL" id="JBCNJP010000025">
    <property type="protein sequence ID" value="KAK9056004.1"/>
    <property type="molecule type" value="Genomic_DNA"/>
</dbReference>
<dbReference type="SUPFAM" id="SSF51735">
    <property type="entry name" value="NAD(P)-binding Rossmann-fold domains"/>
    <property type="match status" value="1"/>
</dbReference>
<evidence type="ECO:0000256" key="2">
    <source>
        <dbReference type="ARBA" id="ARBA00022857"/>
    </source>
</evidence>
<dbReference type="PRINTS" id="PR00081">
    <property type="entry name" value="GDHRDH"/>
</dbReference>
<organism evidence="6 7">
    <name type="scientific">Deinandra increscens subsp. villosa</name>
    <dbReference type="NCBI Taxonomy" id="3103831"/>
    <lineage>
        <taxon>Eukaryota</taxon>
        <taxon>Viridiplantae</taxon>
        <taxon>Streptophyta</taxon>
        <taxon>Embryophyta</taxon>
        <taxon>Tracheophyta</taxon>
        <taxon>Spermatophyta</taxon>
        <taxon>Magnoliopsida</taxon>
        <taxon>eudicotyledons</taxon>
        <taxon>Gunneridae</taxon>
        <taxon>Pentapetalae</taxon>
        <taxon>asterids</taxon>
        <taxon>campanulids</taxon>
        <taxon>Asterales</taxon>
        <taxon>Asteraceae</taxon>
        <taxon>Asteroideae</taxon>
        <taxon>Heliantheae alliance</taxon>
        <taxon>Madieae</taxon>
        <taxon>Madiinae</taxon>
        <taxon>Deinandra</taxon>
    </lineage>
</organism>
<dbReference type="Pfam" id="PF00106">
    <property type="entry name" value="adh_short"/>
    <property type="match status" value="1"/>
</dbReference>
<protein>
    <recommendedName>
        <fullName evidence="5">Short-chain dehydrogenase/reductase</fullName>
        <ecNumber evidence="5">1.1.1.-</ecNumber>
    </recommendedName>
</protein>
<dbReference type="InterPro" id="IPR036291">
    <property type="entry name" value="NAD(P)-bd_dom_sf"/>
</dbReference>
<comment type="similarity">
    <text evidence="1 4">Belongs to the short-chain dehydrogenases/reductases (SDR) family.</text>
</comment>
<keyword evidence="7" id="KW-1185">Reference proteome</keyword>
<keyword evidence="2 5" id="KW-0521">NADP</keyword>
<dbReference type="CDD" id="cd05324">
    <property type="entry name" value="carb_red_PTCR-like_SDR_c"/>
    <property type="match status" value="1"/>
</dbReference>
<dbReference type="PRINTS" id="PR00080">
    <property type="entry name" value="SDRFAMILY"/>
</dbReference>
<dbReference type="PANTHER" id="PTHR43490">
    <property type="entry name" value="(+)-NEOMENTHOL DEHYDROGENASE"/>
    <property type="match status" value="1"/>
</dbReference>
<evidence type="ECO:0000256" key="5">
    <source>
        <dbReference type="RuleBase" id="RU369024"/>
    </source>
</evidence>
<dbReference type="InterPro" id="IPR045313">
    <property type="entry name" value="CBR1-like"/>
</dbReference>
<evidence type="ECO:0000256" key="3">
    <source>
        <dbReference type="ARBA" id="ARBA00023002"/>
    </source>
</evidence>
<dbReference type="PANTHER" id="PTHR43490:SF135">
    <property type="entry name" value="OS02G0640800 PROTEIN"/>
    <property type="match status" value="1"/>
</dbReference>
<accession>A0AAP0CMM5</accession>
<evidence type="ECO:0000313" key="6">
    <source>
        <dbReference type="EMBL" id="KAK9056004.1"/>
    </source>
</evidence>
<reference evidence="6 7" key="1">
    <citation type="submission" date="2024-04" db="EMBL/GenBank/DDBJ databases">
        <title>The reference genome of an endangered Asteraceae, Deinandra increscens subsp. villosa, native to the Central Coast of California.</title>
        <authorList>
            <person name="Guilliams M."/>
            <person name="Hasenstab-Lehman K."/>
            <person name="Meyer R."/>
            <person name="Mcevoy S."/>
        </authorList>
    </citation>
    <scope>NUCLEOTIDE SEQUENCE [LARGE SCALE GENOMIC DNA]</scope>
    <source>
        <tissue evidence="6">Leaf</tissue>
    </source>
</reference>
<evidence type="ECO:0000256" key="1">
    <source>
        <dbReference type="ARBA" id="ARBA00006484"/>
    </source>
</evidence>
<gene>
    <name evidence="6" type="ORF">SSX86_027091</name>
</gene>
<dbReference type="Gene3D" id="3.40.50.720">
    <property type="entry name" value="NAD(P)-binding Rossmann-like Domain"/>
    <property type="match status" value="1"/>
</dbReference>
<dbReference type="GO" id="GO:0016020">
    <property type="term" value="C:membrane"/>
    <property type="evidence" value="ECO:0007669"/>
    <property type="project" value="TreeGrafter"/>
</dbReference>
<sequence length="315" mass="34959">MEDKSNSNYILFFKNRYAIVTGGNRGIGLEICRQLASSGVEVILTSRNQTFGEEAVEKLNVSGLSNVVFHQLDINDSSSVASLTKFVQTHFGKLDILINNAAELGLIIHDEEFRAGGGFVQVIDEKAHLLTNIIEEPYDLGEKCLKTNYYGTKTVTESLIPLLQLSKSPRIVNVTSVCGDLYWFHNEKLKEELQDIDNLTEERIDKIIQWFLSDFKAGKLQKNGWPLTTSAYKVSKAALNAYTRLMARKYETILVNCVHPGYVITDMTSQTGFLTVEEGAKGPVMAALLPDNGPSGVYFYQTQIAPFSATSNPLA</sequence>
<evidence type="ECO:0000256" key="4">
    <source>
        <dbReference type="RuleBase" id="RU000363"/>
    </source>
</evidence>
<evidence type="ECO:0000313" key="7">
    <source>
        <dbReference type="Proteomes" id="UP001408789"/>
    </source>
</evidence>
<dbReference type="Proteomes" id="UP001408789">
    <property type="component" value="Unassembled WGS sequence"/>
</dbReference>
<dbReference type="InterPro" id="IPR002347">
    <property type="entry name" value="SDR_fam"/>
</dbReference>